<evidence type="ECO:0000313" key="10">
    <source>
        <dbReference type="RefSeq" id="XP_022235211.1"/>
    </source>
</evidence>
<evidence type="ECO:0000256" key="4">
    <source>
        <dbReference type="ARBA" id="ARBA00022753"/>
    </source>
</evidence>
<feature type="domain" description="VPS37 C-terminal" evidence="8">
    <location>
        <begin position="198"/>
        <end position="285"/>
    </location>
</feature>
<dbReference type="InterPro" id="IPR037202">
    <property type="entry name" value="ESCRT_assembly_dom"/>
</dbReference>
<keyword evidence="9" id="KW-1185">Reference proteome</keyword>
<reference evidence="10" key="1">
    <citation type="submission" date="2025-08" db="UniProtKB">
        <authorList>
            <consortium name="RefSeq"/>
        </authorList>
    </citation>
    <scope>IDENTIFICATION</scope>
    <source>
        <tissue evidence="10">Muscle</tissue>
    </source>
</reference>
<evidence type="ECO:0000259" key="8">
    <source>
        <dbReference type="PROSITE" id="PS51314"/>
    </source>
</evidence>
<dbReference type="PANTHER" id="PTHR13678:SF2">
    <property type="entry name" value="VACUOLAR PROTEIN SORTING-ASSOCIATED PROTEIN 37A"/>
    <property type="match status" value="1"/>
</dbReference>
<dbReference type="GeneID" id="106475387"/>
<proteinExistence type="inferred from homology"/>
<comment type="function">
    <text evidence="6">Component of the ESCRT-I complex, a regulator of vesicular trafficking process. Required for the sorting of endocytic ubiquitinated cargos into multivesicular bodies. May be involved in cell growth and differentiation.</text>
</comment>
<organism evidence="9 10">
    <name type="scientific">Limulus polyphemus</name>
    <name type="common">Atlantic horseshoe crab</name>
    <dbReference type="NCBI Taxonomy" id="6850"/>
    <lineage>
        <taxon>Eukaryota</taxon>
        <taxon>Metazoa</taxon>
        <taxon>Ecdysozoa</taxon>
        <taxon>Arthropoda</taxon>
        <taxon>Chelicerata</taxon>
        <taxon>Merostomata</taxon>
        <taxon>Xiphosura</taxon>
        <taxon>Limulidae</taxon>
        <taxon>Limulus</taxon>
    </lineage>
</organism>
<comment type="subcellular location">
    <subcellularLocation>
        <location evidence="1">Late endosome membrane</location>
        <topology evidence="1">Peripheral membrane protein</topology>
    </subcellularLocation>
</comment>
<dbReference type="SUPFAM" id="SSF54495">
    <property type="entry name" value="UBC-like"/>
    <property type="match status" value="1"/>
</dbReference>
<keyword evidence="4" id="KW-0967">Endosome</keyword>
<comment type="similarity">
    <text evidence="2">Belongs to the VPS37 family.</text>
</comment>
<evidence type="ECO:0000256" key="3">
    <source>
        <dbReference type="ARBA" id="ARBA00022448"/>
    </source>
</evidence>
<evidence type="ECO:0000256" key="7">
    <source>
        <dbReference type="PROSITE-ProRule" id="PRU00646"/>
    </source>
</evidence>
<dbReference type="Pfam" id="PF07200">
    <property type="entry name" value="Mod_r"/>
    <property type="match status" value="1"/>
</dbReference>
<protein>
    <submittedName>
        <fullName evidence="10">Vacuolar protein sorting-associated protein 37A-like</fullName>
    </submittedName>
</protein>
<dbReference type="InterPro" id="IPR016135">
    <property type="entry name" value="UBQ-conjugating_enzyme/RWD"/>
</dbReference>
<evidence type="ECO:0000256" key="5">
    <source>
        <dbReference type="ARBA" id="ARBA00022927"/>
    </source>
</evidence>
<evidence type="ECO:0000256" key="1">
    <source>
        <dbReference type="ARBA" id="ARBA00004633"/>
    </source>
</evidence>
<feature type="non-terminal residue" evidence="10">
    <location>
        <position position="1"/>
    </location>
</feature>
<dbReference type="PROSITE" id="PS51314">
    <property type="entry name" value="VPS37_C"/>
    <property type="match status" value="1"/>
</dbReference>
<keyword evidence="3 7" id="KW-0813">Transport</keyword>
<gene>
    <name evidence="10" type="primary">LOC106475387</name>
</gene>
<evidence type="ECO:0000313" key="9">
    <source>
        <dbReference type="Proteomes" id="UP000694941"/>
    </source>
</evidence>
<evidence type="ECO:0000256" key="6">
    <source>
        <dbReference type="ARBA" id="ARBA00025010"/>
    </source>
</evidence>
<sequence>FLPPSFPHEPPVVKVTPPVNHPWVDPETQQIVGSPRLIAFSMHSDLGRIVQSVINEFQTHPPEVLPPNIVQPPYLTSSGLSVSQDTCSYMLNDCIFPVLKELSIPELENLKDEKSLDNYLEDLPEVKQIIPELENLKDEKSLDNYLEDLPEVKQMYDLRYQLVQQNKELASENLDRKPVIEERKKQLLEKVEEFQSLRKEFDDASQMFDLFADAYTPSTLQVRLGVATLQAEEESDKVAEIFLSGALSTEDFLKKFTEIKILAHQRRAKEERLQHQLLELQRAGI</sequence>
<dbReference type="InterPro" id="IPR009851">
    <property type="entry name" value="Mod_r"/>
</dbReference>
<accession>A0ABM1RV06</accession>
<dbReference type="PANTHER" id="PTHR13678">
    <property type="entry name" value="VACUOLAR PROTEIN SORTING-ASSOCIATED PROTEIN 37"/>
    <property type="match status" value="1"/>
</dbReference>
<dbReference type="RefSeq" id="XP_022235211.1">
    <property type="nucleotide sequence ID" value="XM_022379503.1"/>
</dbReference>
<dbReference type="SUPFAM" id="SSF140111">
    <property type="entry name" value="Endosomal sorting complex assembly domain"/>
    <property type="match status" value="1"/>
</dbReference>
<keyword evidence="5 7" id="KW-0653">Protein transport</keyword>
<dbReference type="InterPro" id="IPR029012">
    <property type="entry name" value="Helix_hairpin_bin_sf"/>
</dbReference>
<dbReference type="Proteomes" id="UP000694941">
    <property type="component" value="Unplaced"/>
</dbReference>
<dbReference type="Gene3D" id="1.10.287.660">
    <property type="entry name" value="Helix hairpin bin"/>
    <property type="match status" value="1"/>
</dbReference>
<evidence type="ECO:0000256" key="2">
    <source>
        <dbReference type="ARBA" id="ARBA00007617"/>
    </source>
</evidence>
<name>A0ABM1RV06_LIMPO</name>